<gene>
    <name evidence="2" type="ORF">IT779_24810</name>
</gene>
<dbReference type="AlphaFoldDB" id="A0A931N551"/>
<feature type="region of interest" description="Disordered" evidence="1">
    <location>
        <begin position="27"/>
        <end position="47"/>
    </location>
</feature>
<dbReference type="RefSeq" id="WP_196151810.1">
    <property type="nucleotide sequence ID" value="NZ_JADMLG010000011.1"/>
</dbReference>
<evidence type="ECO:0000313" key="2">
    <source>
        <dbReference type="EMBL" id="MBH0779494.1"/>
    </source>
</evidence>
<evidence type="ECO:0000313" key="3">
    <source>
        <dbReference type="Proteomes" id="UP000655751"/>
    </source>
</evidence>
<dbReference type="Proteomes" id="UP000655751">
    <property type="component" value="Unassembled WGS sequence"/>
</dbReference>
<evidence type="ECO:0000256" key="1">
    <source>
        <dbReference type="SAM" id="MobiDB-lite"/>
    </source>
</evidence>
<keyword evidence="3" id="KW-1185">Reference proteome</keyword>
<sequence length="47" mass="5149">MELLVIVALVVLVGAVLLYRKVKGTDRNLDVTTGNPPANKDEKYKPP</sequence>
<reference evidence="2" key="1">
    <citation type="submission" date="2020-11" db="EMBL/GenBank/DDBJ databases">
        <title>Nocardia NEAU-351.nov., a novel actinomycete isolated from the cow dung.</title>
        <authorList>
            <person name="Zhang X."/>
        </authorList>
    </citation>
    <scope>NUCLEOTIDE SEQUENCE</scope>
    <source>
        <strain evidence="2">NEAU-351</strain>
    </source>
</reference>
<comment type="caution">
    <text evidence="2">The sequence shown here is derived from an EMBL/GenBank/DDBJ whole genome shotgun (WGS) entry which is preliminary data.</text>
</comment>
<name>A0A931N551_9NOCA</name>
<protein>
    <submittedName>
        <fullName evidence="2">Uncharacterized protein</fullName>
    </submittedName>
</protein>
<proteinExistence type="predicted"/>
<organism evidence="2 3">
    <name type="scientific">Nocardia bovistercoris</name>
    <dbReference type="NCBI Taxonomy" id="2785916"/>
    <lineage>
        <taxon>Bacteria</taxon>
        <taxon>Bacillati</taxon>
        <taxon>Actinomycetota</taxon>
        <taxon>Actinomycetes</taxon>
        <taxon>Mycobacteriales</taxon>
        <taxon>Nocardiaceae</taxon>
        <taxon>Nocardia</taxon>
    </lineage>
</organism>
<accession>A0A931N551</accession>
<dbReference type="EMBL" id="JADMLG010000011">
    <property type="protein sequence ID" value="MBH0779494.1"/>
    <property type="molecule type" value="Genomic_DNA"/>
</dbReference>